<feature type="compositionally biased region" description="Gly residues" evidence="1">
    <location>
        <begin position="44"/>
        <end position="55"/>
    </location>
</feature>
<sequence length="76" mass="8008">MPRILPRGVTCAPPRSFRITDSMQAAASTPLPRKYFTTLNSLGSAGGEGEGGRCSGRGQNRGKEGQGVLEVNEMAK</sequence>
<proteinExistence type="predicted"/>
<dbReference type="AlphaFoldDB" id="A0A5B7JVF3"/>
<evidence type="ECO:0000313" key="3">
    <source>
        <dbReference type="Proteomes" id="UP000324222"/>
    </source>
</evidence>
<evidence type="ECO:0000313" key="2">
    <source>
        <dbReference type="EMBL" id="MPD00053.1"/>
    </source>
</evidence>
<feature type="region of interest" description="Disordered" evidence="1">
    <location>
        <begin position="43"/>
        <end position="76"/>
    </location>
</feature>
<reference evidence="2 3" key="1">
    <citation type="submission" date="2019-05" db="EMBL/GenBank/DDBJ databases">
        <title>Another draft genome of Portunus trituberculatus and its Hox gene families provides insights of decapod evolution.</title>
        <authorList>
            <person name="Jeong J.-H."/>
            <person name="Song I."/>
            <person name="Kim S."/>
            <person name="Choi T."/>
            <person name="Kim D."/>
            <person name="Ryu S."/>
            <person name="Kim W."/>
        </authorList>
    </citation>
    <scope>NUCLEOTIDE SEQUENCE [LARGE SCALE GENOMIC DNA]</scope>
    <source>
        <tissue evidence="2">Muscle</tissue>
    </source>
</reference>
<evidence type="ECO:0000256" key="1">
    <source>
        <dbReference type="SAM" id="MobiDB-lite"/>
    </source>
</evidence>
<dbReference type="Proteomes" id="UP000324222">
    <property type="component" value="Unassembled WGS sequence"/>
</dbReference>
<protein>
    <submittedName>
        <fullName evidence="2">Uncharacterized protein</fullName>
    </submittedName>
</protein>
<accession>A0A5B7JVF3</accession>
<organism evidence="2 3">
    <name type="scientific">Portunus trituberculatus</name>
    <name type="common">Swimming crab</name>
    <name type="synonym">Neptunus trituberculatus</name>
    <dbReference type="NCBI Taxonomy" id="210409"/>
    <lineage>
        <taxon>Eukaryota</taxon>
        <taxon>Metazoa</taxon>
        <taxon>Ecdysozoa</taxon>
        <taxon>Arthropoda</taxon>
        <taxon>Crustacea</taxon>
        <taxon>Multicrustacea</taxon>
        <taxon>Malacostraca</taxon>
        <taxon>Eumalacostraca</taxon>
        <taxon>Eucarida</taxon>
        <taxon>Decapoda</taxon>
        <taxon>Pleocyemata</taxon>
        <taxon>Brachyura</taxon>
        <taxon>Eubrachyura</taxon>
        <taxon>Portunoidea</taxon>
        <taxon>Portunidae</taxon>
        <taxon>Portuninae</taxon>
        <taxon>Portunus</taxon>
    </lineage>
</organism>
<gene>
    <name evidence="2" type="ORF">E2C01_095501</name>
</gene>
<keyword evidence="3" id="KW-1185">Reference proteome</keyword>
<comment type="caution">
    <text evidence="2">The sequence shown here is derived from an EMBL/GenBank/DDBJ whole genome shotgun (WGS) entry which is preliminary data.</text>
</comment>
<name>A0A5B7JVF3_PORTR</name>
<dbReference type="EMBL" id="VSRR010121159">
    <property type="protein sequence ID" value="MPD00053.1"/>
    <property type="molecule type" value="Genomic_DNA"/>
</dbReference>